<evidence type="ECO:0000313" key="2">
    <source>
        <dbReference type="Proteomes" id="UP000814033"/>
    </source>
</evidence>
<evidence type="ECO:0000313" key="1">
    <source>
        <dbReference type="EMBL" id="KAI0038849.1"/>
    </source>
</evidence>
<protein>
    <submittedName>
        <fullName evidence="1">Uncharacterized protein</fullName>
    </submittedName>
</protein>
<reference evidence="1" key="1">
    <citation type="submission" date="2021-02" db="EMBL/GenBank/DDBJ databases">
        <authorList>
            <consortium name="DOE Joint Genome Institute"/>
            <person name="Ahrendt S."/>
            <person name="Looney B.P."/>
            <person name="Miyauchi S."/>
            <person name="Morin E."/>
            <person name="Drula E."/>
            <person name="Courty P.E."/>
            <person name="Chicoki N."/>
            <person name="Fauchery L."/>
            <person name="Kohler A."/>
            <person name="Kuo A."/>
            <person name="Labutti K."/>
            <person name="Pangilinan J."/>
            <person name="Lipzen A."/>
            <person name="Riley R."/>
            <person name="Andreopoulos W."/>
            <person name="He G."/>
            <person name="Johnson J."/>
            <person name="Barry K.W."/>
            <person name="Grigoriev I.V."/>
            <person name="Nagy L."/>
            <person name="Hibbett D."/>
            <person name="Henrissat B."/>
            <person name="Matheny P.B."/>
            <person name="Labbe J."/>
            <person name="Martin F."/>
        </authorList>
    </citation>
    <scope>NUCLEOTIDE SEQUENCE</scope>
    <source>
        <strain evidence="1">FP105234-sp</strain>
    </source>
</reference>
<reference evidence="1" key="2">
    <citation type="journal article" date="2022" name="New Phytol.">
        <title>Evolutionary transition to the ectomycorrhizal habit in the genomes of a hyperdiverse lineage of mushroom-forming fungi.</title>
        <authorList>
            <person name="Looney B."/>
            <person name="Miyauchi S."/>
            <person name="Morin E."/>
            <person name="Drula E."/>
            <person name="Courty P.E."/>
            <person name="Kohler A."/>
            <person name="Kuo A."/>
            <person name="LaButti K."/>
            <person name="Pangilinan J."/>
            <person name="Lipzen A."/>
            <person name="Riley R."/>
            <person name="Andreopoulos W."/>
            <person name="He G."/>
            <person name="Johnson J."/>
            <person name="Nolan M."/>
            <person name="Tritt A."/>
            <person name="Barry K.W."/>
            <person name="Grigoriev I.V."/>
            <person name="Nagy L.G."/>
            <person name="Hibbett D."/>
            <person name="Henrissat B."/>
            <person name="Matheny P.B."/>
            <person name="Labbe J."/>
            <person name="Martin F.M."/>
        </authorList>
    </citation>
    <scope>NUCLEOTIDE SEQUENCE</scope>
    <source>
        <strain evidence="1">FP105234-sp</strain>
    </source>
</reference>
<dbReference type="EMBL" id="MU276398">
    <property type="protein sequence ID" value="KAI0038849.1"/>
    <property type="molecule type" value="Genomic_DNA"/>
</dbReference>
<sequence>MAINYAFRPSPPVSSARHRRGLKCINEERAANIGANSAIADVRYQLVNAMTRMSADPDNAVDGYGTTAKTAHNPKEGRSFLHSVEELLHEHPPPRRVTAYLLCAGA</sequence>
<gene>
    <name evidence="1" type="ORF">FA95DRAFT_1567514</name>
</gene>
<proteinExistence type="predicted"/>
<dbReference type="Proteomes" id="UP000814033">
    <property type="component" value="Unassembled WGS sequence"/>
</dbReference>
<accession>A0ACB8R421</accession>
<keyword evidence="2" id="KW-1185">Reference proteome</keyword>
<comment type="caution">
    <text evidence="1">The sequence shown here is derived from an EMBL/GenBank/DDBJ whole genome shotgun (WGS) entry which is preliminary data.</text>
</comment>
<name>A0ACB8R421_9AGAM</name>
<organism evidence="1 2">
    <name type="scientific">Auriscalpium vulgare</name>
    <dbReference type="NCBI Taxonomy" id="40419"/>
    <lineage>
        <taxon>Eukaryota</taxon>
        <taxon>Fungi</taxon>
        <taxon>Dikarya</taxon>
        <taxon>Basidiomycota</taxon>
        <taxon>Agaricomycotina</taxon>
        <taxon>Agaricomycetes</taxon>
        <taxon>Russulales</taxon>
        <taxon>Auriscalpiaceae</taxon>
        <taxon>Auriscalpium</taxon>
    </lineage>
</organism>